<dbReference type="OrthoDB" id="2909643at2759"/>
<dbReference type="EMBL" id="JADNRY010000188">
    <property type="protein sequence ID" value="KAF9061879.1"/>
    <property type="molecule type" value="Genomic_DNA"/>
</dbReference>
<evidence type="ECO:0000313" key="2">
    <source>
        <dbReference type="Proteomes" id="UP000772434"/>
    </source>
</evidence>
<reference evidence="1" key="1">
    <citation type="submission" date="2020-11" db="EMBL/GenBank/DDBJ databases">
        <authorList>
            <consortium name="DOE Joint Genome Institute"/>
            <person name="Ahrendt S."/>
            <person name="Riley R."/>
            <person name="Andreopoulos W."/>
            <person name="Labutti K."/>
            <person name="Pangilinan J."/>
            <person name="Ruiz-Duenas F.J."/>
            <person name="Barrasa J.M."/>
            <person name="Sanchez-Garcia M."/>
            <person name="Camarero S."/>
            <person name="Miyauchi S."/>
            <person name="Serrano A."/>
            <person name="Linde D."/>
            <person name="Babiker R."/>
            <person name="Drula E."/>
            <person name="Ayuso-Fernandez I."/>
            <person name="Pacheco R."/>
            <person name="Padilla G."/>
            <person name="Ferreira P."/>
            <person name="Barriuso J."/>
            <person name="Kellner H."/>
            <person name="Castanera R."/>
            <person name="Alfaro M."/>
            <person name="Ramirez L."/>
            <person name="Pisabarro A.G."/>
            <person name="Kuo A."/>
            <person name="Tritt A."/>
            <person name="Lipzen A."/>
            <person name="He G."/>
            <person name="Yan M."/>
            <person name="Ng V."/>
            <person name="Cullen D."/>
            <person name="Martin F."/>
            <person name="Rosso M.-N."/>
            <person name="Henrissat B."/>
            <person name="Hibbett D."/>
            <person name="Martinez A.T."/>
            <person name="Grigoriev I.V."/>
        </authorList>
    </citation>
    <scope>NUCLEOTIDE SEQUENCE</scope>
    <source>
        <strain evidence="1">AH 40177</strain>
    </source>
</reference>
<accession>A0A9P5U107</accession>
<gene>
    <name evidence="1" type="ORF">BDP27DRAFT_1337485</name>
</gene>
<keyword evidence="2" id="KW-1185">Reference proteome</keyword>
<protein>
    <submittedName>
        <fullName evidence="1">Uncharacterized protein</fullName>
    </submittedName>
</protein>
<proteinExistence type="predicted"/>
<comment type="caution">
    <text evidence="1">The sequence shown here is derived from an EMBL/GenBank/DDBJ whole genome shotgun (WGS) entry which is preliminary data.</text>
</comment>
<dbReference type="AlphaFoldDB" id="A0A9P5U107"/>
<sequence>MPVGEDHVMCGETWSSLTVRLATENELGGKLPYNTTKPCSTMSSSGVLQCPLCLRFSSVKKFGRCIGAPTAEFPLLETQGGMNTRKRKRTESRAAHEVALAPCHDCLDNLGEDEGATWGRCDNADYDARNIDRDGDYSDKHSCFDSILGMPTSKNPISLHPRNLHLDSVNGVDSLGVWRRDLCGHVGEVPRTRIPLWTIIRALTWRCRLCSLPVCKGCVPSANSIHECRNCNSQLCRGCGEDMCQLCLGESLVMLCRKCEDVC</sequence>
<name>A0A9P5U107_9AGAR</name>
<organism evidence="1 2">
    <name type="scientific">Rhodocollybia butyracea</name>
    <dbReference type="NCBI Taxonomy" id="206335"/>
    <lineage>
        <taxon>Eukaryota</taxon>
        <taxon>Fungi</taxon>
        <taxon>Dikarya</taxon>
        <taxon>Basidiomycota</taxon>
        <taxon>Agaricomycotina</taxon>
        <taxon>Agaricomycetes</taxon>
        <taxon>Agaricomycetidae</taxon>
        <taxon>Agaricales</taxon>
        <taxon>Marasmiineae</taxon>
        <taxon>Omphalotaceae</taxon>
        <taxon>Rhodocollybia</taxon>
    </lineage>
</organism>
<evidence type="ECO:0000313" key="1">
    <source>
        <dbReference type="EMBL" id="KAF9061879.1"/>
    </source>
</evidence>
<dbReference type="Proteomes" id="UP000772434">
    <property type="component" value="Unassembled WGS sequence"/>
</dbReference>